<keyword evidence="4" id="KW-0378">Hydrolase</keyword>
<dbReference type="RefSeq" id="WP_129129563.1">
    <property type="nucleotide sequence ID" value="NZ_SDHW01000001.1"/>
</dbReference>
<dbReference type="Pfam" id="PF00877">
    <property type="entry name" value="NLPC_P60"/>
    <property type="match status" value="1"/>
</dbReference>
<reference evidence="9 10" key="1">
    <citation type="submission" date="2019-01" db="EMBL/GenBank/DDBJ databases">
        <title>Lacibacter sp. strain TTM-7.</title>
        <authorList>
            <person name="Chen W.-M."/>
        </authorList>
    </citation>
    <scope>NUCLEOTIDE SEQUENCE [LARGE SCALE GENOMIC DNA]</scope>
    <source>
        <strain evidence="9 10">TTM-7</strain>
    </source>
</reference>
<dbReference type="AlphaFoldDB" id="A0A4V1M807"/>
<feature type="domain" description="NlpC/P60" evidence="8">
    <location>
        <begin position="97"/>
        <end position="218"/>
    </location>
</feature>
<dbReference type="GO" id="GO:0008234">
    <property type="term" value="F:cysteine-type peptidase activity"/>
    <property type="evidence" value="ECO:0007669"/>
    <property type="project" value="UniProtKB-KW"/>
</dbReference>
<feature type="chain" id="PRO_5020641851" description="NlpC/P60 domain-containing protein" evidence="7">
    <location>
        <begin position="22"/>
        <end position="224"/>
    </location>
</feature>
<dbReference type="EMBL" id="SDHW01000001">
    <property type="protein sequence ID" value="RXK62192.1"/>
    <property type="molecule type" value="Genomic_DNA"/>
</dbReference>
<feature type="signal peptide" evidence="7">
    <location>
        <begin position="1"/>
        <end position="21"/>
    </location>
</feature>
<dbReference type="InterPro" id="IPR052062">
    <property type="entry name" value="Murein_DD/LD_carboxypeptidase"/>
</dbReference>
<evidence type="ECO:0000259" key="8">
    <source>
        <dbReference type="PROSITE" id="PS51935"/>
    </source>
</evidence>
<evidence type="ECO:0000256" key="6">
    <source>
        <dbReference type="SAM" id="MobiDB-lite"/>
    </source>
</evidence>
<dbReference type="PROSITE" id="PS51257">
    <property type="entry name" value="PROKAR_LIPOPROTEIN"/>
    <property type="match status" value="1"/>
</dbReference>
<dbReference type="PANTHER" id="PTHR47360:SF1">
    <property type="entry name" value="ENDOPEPTIDASE NLPC-RELATED"/>
    <property type="match status" value="1"/>
</dbReference>
<dbReference type="Proteomes" id="UP000290204">
    <property type="component" value="Unassembled WGS sequence"/>
</dbReference>
<comment type="caution">
    <text evidence="9">The sequence shown here is derived from an EMBL/GenBank/DDBJ whole genome shotgun (WGS) entry which is preliminary data.</text>
</comment>
<dbReference type="OrthoDB" id="9807055at2"/>
<evidence type="ECO:0000313" key="9">
    <source>
        <dbReference type="EMBL" id="RXK62192.1"/>
    </source>
</evidence>
<evidence type="ECO:0000256" key="2">
    <source>
        <dbReference type="ARBA" id="ARBA00022670"/>
    </source>
</evidence>
<keyword evidence="3 7" id="KW-0732">Signal</keyword>
<evidence type="ECO:0000256" key="3">
    <source>
        <dbReference type="ARBA" id="ARBA00022729"/>
    </source>
</evidence>
<dbReference type="PROSITE" id="PS51935">
    <property type="entry name" value="NLPC_P60"/>
    <property type="match status" value="1"/>
</dbReference>
<evidence type="ECO:0000313" key="10">
    <source>
        <dbReference type="Proteomes" id="UP000290204"/>
    </source>
</evidence>
<accession>A0A4V1M807</accession>
<evidence type="ECO:0000256" key="5">
    <source>
        <dbReference type="ARBA" id="ARBA00022807"/>
    </source>
</evidence>
<feature type="region of interest" description="Disordered" evidence="6">
    <location>
        <begin position="32"/>
        <end position="58"/>
    </location>
</feature>
<sequence length="224" mass="24788">MMKHLFTYLSAIILLSSCSMVKSVLQPKQTAVSQAPASEPMPEVKPENKRAKVGSSSTVNNSTAFQTKEISGYSASLELFSLQQFKYAIRLDVPVEALQNKSLYNLIDEWWGTPYRLGGTTQRGIDCSAFVQTLMFGVFALQLPRTAREQKESTTWIPMSDLREGDLVFFNTRGSVSHVGVYLHNNKFVHASTSGGVMISDLNETYWSRKLIGAGRLAGTVPLP</sequence>
<dbReference type="Gene3D" id="3.90.1720.10">
    <property type="entry name" value="endopeptidase domain like (from Nostoc punctiforme)"/>
    <property type="match status" value="1"/>
</dbReference>
<evidence type="ECO:0000256" key="4">
    <source>
        <dbReference type="ARBA" id="ARBA00022801"/>
    </source>
</evidence>
<evidence type="ECO:0000256" key="1">
    <source>
        <dbReference type="ARBA" id="ARBA00007074"/>
    </source>
</evidence>
<dbReference type="InterPro" id="IPR000064">
    <property type="entry name" value="NLP_P60_dom"/>
</dbReference>
<dbReference type="SUPFAM" id="SSF54001">
    <property type="entry name" value="Cysteine proteinases"/>
    <property type="match status" value="1"/>
</dbReference>
<keyword evidence="10" id="KW-1185">Reference proteome</keyword>
<organism evidence="9 10">
    <name type="scientific">Lacibacter luteus</name>
    <dbReference type="NCBI Taxonomy" id="2508719"/>
    <lineage>
        <taxon>Bacteria</taxon>
        <taxon>Pseudomonadati</taxon>
        <taxon>Bacteroidota</taxon>
        <taxon>Chitinophagia</taxon>
        <taxon>Chitinophagales</taxon>
        <taxon>Chitinophagaceae</taxon>
        <taxon>Lacibacter</taxon>
    </lineage>
</organism>
<dbReference type="InterPro" id="IPR038765">
    <property type="entry name" value="Papain-like_cys_pep_sf"/>
</dbReference>
<dbReference type="PANTHER" id="PTHR47360">
    <property type="entry name" value="MUREIN DD-ENDOPEPTIDASE MEPS/MUREIN LD-CARBOXYPEPTIDASE"/>
    <property type="match status" value="1"/>
</dbReference>
<protein>
    <recommendedName>
        <fullName evidence="8">NlpC/P60 domain-containing protein</fullName>
    </recommendedName>
</protein>
<name>A0A4V1M807_9BACT</name>
<gene>
    <name evidence="9" type="ORF">ESA94_04040</name>
</gene>
<proteinExistence type="inferred from homology"/>
<dbReference type="GO" id="GO:0006508">
    <property type="term" value="P:proteolysis"/>
    <property type="evidence" value="ECO:0007669"/>
    <property type="project" value="UniProtKB-KW"/>
</dbReference>
<evidence type="ECO:0000256" key="7">
    <source>
        <dbReference type="SAM" id="SignalP"/>
    </source>
</evidence>
<keyword evidence="5" id="KW-0788">Thiol protease</keyword>
<keyword evidence="2" id="KW-0645">Protease</keyword>
<comment type="similarity">
    <text evidence="1">Belongs to the peptidase C40 family.</text>
</comment>